<evidence type="ECO:0008006" key="6">
    <source>
        <dbReference type="Google" id="ProtNLM"/>
    </source>
</evidence>
<keyword evidence="3" id="KW-0732">Signal</keyword>
<feature type="signal peptide" evidence="3">
    <location>
        <begin position="1"/>
        <end position="26"/>
    </location>
</feature>
<feature type="region of interest" description="Disordered" evidence="1">
    <location>
        <begin position="235"/>
        <end position="257"/>
    </location>
</feature>
<dbReference type="OrthoDB" id="5118675at2"/>
<keyword evidence="2" id="KW-0812">Transmembrane</keyword>
<evidence type="ECO:0000313" key="4">
    <source>
        <dbReference type="EMBL" id="QEO08749.1"/>
    </source>
</evidence>
<feature type="chain" id="PRO_5022730325" description="DUF2167 domain-containing protein" evidence="3">
    <location>
        <begin position="27"/>
        <end position="257"/>
    </location>
</feature>
<accession>A0A5C1Y616</accession>
<dbReference type="AlphaFoldDB" id="A0A5C1Y616"/>
<feature type="transmembrane region" description="Helical" evidence="2">
    <location>
        <begin position="203"/>
        <end position="224"/>
    </location>
</feature>
<dbReference type="KEGG" id="lyk:FLP23_01165"/>
<evidence type="ECO:0000313" key="5">
    <source>
        <dbReference type="Proteomes" id="UP000322159"/>
    </source>
</evidence>
<organism evidence="4 5">
    <name type="scientific">Protaetiibacter larvae</name>
    <dbReference type="NCBI Taxonomy" id="2592654"/>
    <lineage>
        <taxon>Bacteria</taxon>
        <taxon>Bacillati</taxon>
        <taxon>Actinomycetota</taxon>
        <taxon>Actinomycetes</taxon>
        <taxon>Micrococcales</taxon>
        <taxon>Microbacteriaceae</taxon>
        <taxon>Protaetiibacter</taxon>
    </lineage>
</organism>
<keyword evidence="2" id="KW-0472">Membrane</keyword>
<proteinExistence type="predicted"/>
<keyword evidence="2" id="KW-1133">Transmembrane helix</keyword>
<protein>
    <recommendedName>
        <fullName evidence="6">DUF2167 domain-containing protein</fullName>
    </recommendedName>
</protein>
<dbReference type="RefSeq" id="WP_149324182.1">
    <property type="nucleotide sequence ID" value="NZ_CP043504.1"/>
</dbReference>
<gene>
    <name evidence="4" type="ORF">FLP23_01165</name>
</gene>
<evidence type="ECO:0000256" key="2">
    <source>
        <dbReference type="SAM" id="Phobius"/>
    </source>
</evidence>
<sequence length="257" mass="25955">MRSAARAFVPLALAALTMLAAAPAAASVGSVPADVREYVTQGGLAASLDDVYGTAADGSGIPFDETTTPGPISRIFTWTDARLAGELEGDPTRMLNEWAVPVSLGEEPVGVAIVWINPEGDAPELAEFTADAAAAAALAAVPDDARLVHDRAAEAWFAVVAEVATPLVTGRSGVTAPTEVARLALVAPEAVPEAAAADPNAGLGFAIATVVVLLAIIVVALALLPRVRAARHPTEAPASLHGAGEVSPPSEFAPPEV</sequence>
<name>A0A5C1Y616_9MICO</name>
<keyword evidence="5" id="KW-1185">Reference proteome</keyword>
<dbReference type="Proteomes" id="UP000322159">
    <property type="component" value="Chromosome"/>
</dbReference>
<dbReference type="EMBL" id="CP043504">
    <property type="protein sequence ID" value="QEO08749.1"/>
    <property type="molecule type" value="Genomic_DNA"/>
</dbReference>
<reference evidence="4 5" key="1">
    <citation type="submission" date="2019-09" db="EMBL/GenBank/DDBJ databases">
        <title>Genome sequencing of strain KACC 19322.</title>
        <authorList>
            <person name="Heo J."/>
            <person name="Kim S.-J."/>
            <person name="Kim J.-S."/>
            <person name="Hong S.-B."/>
            <person name="Kwon S.-W."/>
        </authorList>
    </citation>
    <scope>NUCLEOTIDE SEQUENCE [LARGE SCALE GENOMIC DNA]</scope>
    <source>
        <strain evidence="4 5">KACC 19322</strain>
    </source>
</reference>
<evidence type="ECO:0000256" key="1">
    <source>
        <dbReference type="SAM" id="MobiDB-lite"/>
    </source>
</evidence>
<evidence type="ECO:0000256" key="3">
    <source>
        <dbReference type="SAM" id="SignalP"/>
    </source>
</evidence>